<dbReference type="Gene3D" id="3.40.50.300">
    <property type="entry name" value="P-loop containing nucleotide triphosphate hydrolases"/>
    <property type="match status" value="1"/>
</dbReference>
<reference evidence="4" key="1">
    <citation type="submission" date="2019-11" db="EMBL/GenBank/DDBJ databases">
        <title>Characterization of Clostridium perfringens isolates from swine manure treated agricultural soils.</title>
        <authorList>
            <person name="Wushke S.T."/>
        </authorList>
    </citation>
    <scope>NUCLEOTIDE SEQUENCE</scope>
    <source>
        <strain evidence="4">X62</strain>
    </source>
</reference>
<evidence type="ECO:0000313" key="5">
    <source>
        <dbReference type="Proteomes" id="UP001288944"/>
    </source>
</evidence>
<evidence type="ECO:0000256" key="2">
    <source>
        <dbReference type="ARBA" id="ARBA00011322"/>
    </source>
</evidence>
<evidence type="ECO:0000313" key="4">
    <source>
        <dbReference type="EMBL" id="MDZ7543863.1"/>
    </source>
</evidence>
<evidence type="ECO:0000256" key="3">
    <source>
        <dbReference type="ARBA" id="ARBA00013368"/>
    </source>
</evidence>
<evidence type="ECO:0000256" key="1">
    <source>
        <dbReference type="ARBA" id="ARBA00006930"/>
    </source>
</evidence>
<name>A0AAW9KL22_CLOPF</name>
<proteinExistence type="inferred from homology"/>
<dbReference type="EMBL" id="WNUR01001723">
    <property type="protein sequence ID" value="MDZ7543863.1"/>
    <property type="molecule type" value="Genomic_DNA"/>
</dbReference>
<accession>A0AAW9KL22</accession>
<comment type="caution">
    <text evidence="4">The sequence shown here is derived from an EMBL/GenBank/DDBJ whole genome shotgun (WGS) entry which is preliminary data.</text>
</comment>
<organism evidence="4 5">
    <name type="scientific">Clostridium perfringens</name>
    <dbReference type="NCBI Taxonomy" id="1502"/>
    <lineage>
        <taxon>Bacteria</taxon>
        <taxon>Bacillati</taxon>
        <taxon>Bacillota</taxon>
        <taxon>Clostridia</taxon>
        <taxon>Eubacteriales</taxon>
        <taxon>Clostridiaceae</taxon>
        <taxon>Clostridium</taxon>
    </lineage>
</organism>
<sequence>FKASLSMALGLADVVQSYSGGIQLDTMFIDEGFGTLDPESLDSAIECLVDLQDDGRIVGVISHVQELKDRIETKLEVSSTNKGSKAVFRV</sequence>
<dbReference type="AlphaFoldDB" id="A0AAW9KL22"/>
<gene>
    <name evidence="4" type="ORF">GNF83_22395</name>
</gene>
<comment type="similarity">
    <text evidence="1">Belongs to the SMC family. SbcC subfamily.</text>
</comment>
<dbReference type="InterPro" id="IPR027417">
    <property type="entry name" value="P-loop_NTPase"/>
</dbReference>
<protein>
    <recommendedName>
        <fullName evidence="3">Nuclease SbcCD subunit C</fullName>
    </recommendedName>
</protein>
<dbReference type="SUPFAM" id="SSF52540">
    <property type="entry name" value="P-loop containing nucleoside triphosphate hydrolases"/>
    <property type="match status" value="1"/>
</dbReference>
<feature type="non-terminal residue" evidence="4">
    <location>
        <position position="1"/>
    </location>
</feature>
<dbReference type="PANTHER" id="PTHR32114:SF2">
    <property type="entry name" value="ABC TRANSPORTER ABCH.3"/>
    <property type="match status" value="1"/>
</dbReference>
<dbReference type="PANTHER" id="PTHR32114">
    <property type="entry name" value="ABC TRANSPORTER ABCH.3"/>
    <property type="match status" value="1"/>
</dbReference>
<comment type="subunit">
    <text evidence="2">Heterodimer of SbcC and SbcD.</text>
</comment>
<dbReference type="Proteomes" id="UP001288944">
    <property type="component" value="Unassembled WGS sequence"/>
</dbReference>